<dbReference type="Proteomes" id="UP001247805">
    <property type="component" value="Unassembled WGS sequence"/>
</dbReference>
<evidence type="ECO:0000256" key="5">
    <source>
        <dbReference type="ARBA" id="ARBA00022516"/>
    </source>
</evidence>
<comment type="similarity">
    <text evidence="2 11 12">Belongs to the thiolase-like superfamily. Beta-ketoacyl-ACP synthases family.</text>
</comment>
<dbReference type="InterPro" id="IPR016039">
    <property type="entry name" value="Thiolase-like"/>
</dbReference>
<keyword evidence="5 11" id="KW-0444">Lipid biosynthesis</keyword>
<dbReference type="PIRSF" id="PIRSF000447">
    <property type="entry name" value="KAS_II"/>
    <property type="match status" value="1"/>
</dbReference>
<evidence type="ECO:0000256" key="11">
    <source>
        <dbReference type="PIRNR" id="PIRNR000447"/>
    </source>
</evidence>
<evidence type="ECO:0000256" key="7">
    <source>
        <dbReference type="ARBA" id="ARBA00022832"/>
    </source>
</evidence>
<keyword evidence="9 11" id="KW-0275">Fatty acid biosynthesis</keyword>
<organism evidence="14 15">
    <name type="scientific">Paraglaciecola aquimarina</name>
    <dbReference type="NCBI Taxonomy" id="1235557"/>
    <lineage>
        <taxon>Bacteria</taxon>
        <taxon>Pseudomonadati</taxon>
        <taxon>Pseudomonadota</taxon>
        <taxon>Gammaproteobacteria</taxon>
        <taxon>Alteromonadales</taxon>
        <taxon>Alteromonadaceae</taxon>
        <taxon>Paraglaciecola</taxon>
    </lineage>
</organism>
<accession>A0ABU3SZ93</accession>
<dbReference type="InterPro" id="IPR014030">
    <property type="entry name" value="Ketoacyl_synth_N"/>
</dbReference>
<keyword evidence="6 11" id="KW-0808">Transferase</keyword>
<dbReference type="PROSITE" id="PS52004">
    <property type="entry name" value="KS3_2"/>
    <property type="match status" value="1"/>
</dbReference>
<dbReference type="InterPro" id="IPR020841">
    <property type="entry name" value="PKS_Beta-ketoAc_synthase_dom"/>
</dbReference>
<evidence type="ECO:0000256" key="10">
    <source>
        <dbReference type="ARBA" id="ARBA00023315"/>
    </source>
</evidence>
<evidence type="ECO:0000256" key="8">
    <source>
        <dbReference type="ARBA" id="ARBA00023098"/>
    </source>
</evidence>
<dbReference type="Pfam" id="PF00109">
    <property type="entry name" value="ketoacyl-synt"/>
    <property type="match status" value="1"/>
</dbReference>
<dbReference type="InterPro" id="IPR000794">
    <property type="entry name" value="Beta-ketoacyl_synthase"/>
</dbReference>
<dbReference type="RefSeq" id="WP_316026857.1">
    <property type="nucleotide sequence ID" value="NZ_JAWDIO010000002.1"/>
</dbReference>
<dbReference type="InterPro" id="IPR018201">
    <property type="entry name" value="Ketoacyl_synth_AS"/>
</dbReference>
<evidence type="ECO:0000313" key="14">
    <source>
        <dbReference type="EMBL" id="MDU0355310.1"/>
    </source>
</evidence>
<comment type="pathway">
    <text evidence="1 11">Lipid metabolism; fatty acid biosynthesis.</text>
</comment>
<reference evidence="14 15" key="1">
    <citation type="submission" date="2023-10" db="EMBL/GenBank/DDBJ databases">
        <title>Glaciecola aquimarina strain GGW-M5 nov., isolated from a coastal seawater.</title>
        <authorList>
            <person name="Bayburt H."/>
            <person name="Kim J.M."/>
            <person name="Choi B.J."/>
            <person name="Jeon C.O."/>
        </authorList>
    </citation>
    <scope>NUCLEOTIDE SEQUENCE [LARGE SCALE GENOMIC DNA]</scope>
    <source>
        <strain evidence="14 15">KCTC 32108</strain>
    </source>
</reference>
<evidence type="ECO:0000259" key="13">
    <source>
        <dbReference type="PROSITE" id="PS52004"/>
    </source>
</evidence>
<dbReference type="Gene3D" id="3.40.47.10">
    <property type="match status" value="1"/>
</dbReference>
<comment type="function">
    <text evidence="11">Involved in the type II fatty acid elongation cycle. Catalyzes the elongation of a wide range of acyl-ACP by the addition of two carbons from malonyl-ACP to an acyl acceptor. Can efficiently catalyze the conversion of palmitoleoyl-ACP (cis-hexadec-9-enoyl-ACP) to cis-vaccenoyl-ACP (cis-octadec-11-enoyl-ACP), an essential step in the thermal regulation of fatty acid composition.</text>
</comment>
<comment type="catalytic activity">
    <reaction evidence="11">
        <text>a fatty acyl-[ACP] + malonyl-[ACP] + H(+) = a 3-oxoacyl-[ACP] + holo-[ACP] + CO2</text>
        <dbReference type="Rhea" id="RHEA:22836"/>
        <dbReference type="Rhea" id="RHEA-COMP:9623"/>
        <dbReference type="Rhea" id="RHEA-COMP:9685"/>
        <dbReference type="Rhea" id="RHEA-COMP:9916"/>
        <dbReference type="Rhea" id="RHEA-COMP:14125"/>
        <dbReference type="ChEBI" id="CHEBI:15378"/>
        <dbReference type="ChEBI" id="CHEBI:16526"/>
        <dbReference type="ChEBI" id="CHEBI:64479"/>
        <dbReference type="ChEBI" id="CHEBI:78449"/>
        <dbReference type="ChEBI" id="CHEBI:78776"/>
        <dbReference type="ChEBI" id="CHEBI:138651"/>
    </reaction>
</comment>
<evidence type="ECO:0000256" key="4">
    <source>
        <dbReference type="ARBA" id="ARBA00014657"/>
    </source>
</evidence>
<dbReference type="NCBIfam" id="NF005589">
    <property type="entry name" value="PRK07314.1"/>
    <property type="match status" value="1"/>
</dbReference>
<evidence type="ECO:0000256" key="6">
    <source>
        <dbReference type="ARBA" id="ARBA00022679"/>
    </source>
</evidence>
<evidence type="ECO:0000256" key="3">
    <source>
        <dbReference type="ARBA" id="ARBA00012356"/>
    </source>
</evidence>
<evidence type="ECO:0000256" key="9">
    <source>
        <dbReference type="ARBA" id="ARBA00023160"/>
    </source>
</evidence>
<dbReference type="Pfam" id="PF02801">
    <property type="entry name" value="Ketoacyl-synt_C"/>
    <property type="match status" value="1"/>
</dbReference>
<dbReference type="NCBIfam" id="NF004970">
    <property type="entry name" value="PRK06333.1"/>
    <property type="match status" value="1"/>
</dbReference>
<dbReference type="InterPro" id="IPR014031">
    <property type="entry name" value="Ketoacyl_synth_C"/>
</dbReference>
<dbReference type="CDD" id="cd00834">
    <property type="entry name" value="KAS_I_II"/>
    <property type="match status" value="1"/>
</dbReference>
<comment type="catalytic activity">
    <reaction evidence="11">
        <text>(9Z)-hexadecenoyl-[ACP] + malonyl-[ACP] + H(+) = 3-oxo-(11Z)-octadecenoyl-[ACP] + holo-[ACP] + CO2</text>
        <dbReference type="Rhea" id="RHEA:55040"/>
        <dbReference type="Rhea" id="RHEA-COMP:9623"/>
        <dbReference type="Rhea" id="RHEA-COMP:9685"/>
        <dbReference type="Rhea" id="RHEA-COMP:10800"/>
        <dbReference type="Rhea" id="RHEA-COMP:14074"/>
        <dbReference type="ChEBI" id="CHEBI:15378"/>
        <dbReference type="ChEBI" id="CHEBI:16526"/>
        <dbReference type="ChEBI" id="CHEBI:64479"/>
        <dbReference type="ChEBI" id="CHEBI:78449"/>
        <dbReference type="ChEBI" id="CHEBI:83989"/>
        <dbReference type="ChEBI" id="CHEBI:138538"/>
        <dbReference type="EC" id="2.3.1.179"/>
    </reaction>
</comment>
<dbReference type="EC" id="2.3.1.179" evidence="3 11"/>
<comment type="caution">
    <text evidence="14">The sequence shown here is derived from an EMBL/GenBank/DDBJ whole genome shotgun (WGS) entry which is preliminary data.</text>
</comment>
<dbReference type="PANTHER" id="PTHR11712:SF336">
    <property type="entry name" value="3-OXOACYL-[ACYL-CARRIER-PROTEIN] SYNTHASE, MITOCHONDRIAL"/>
    <property type="match status" value="1"/>
</dbReference>
<dbReference type="SMART" id="SM00825">
    <property type="entry name" value="PKS_KS"/>
    <property type="match status" value="1"/>
</dbReference>
<keyword evidence="7" id="KW-0276">Fatty acid metabolism</keyword>
<proteinExistence type="inferred from homology"/>
<evidence type="ECO:0000256" key="2">
    <source>
        <dbReference type="ARBA" id="ARBA00008467"/>
    </source>
</evidence>
<gene>
    <name evidence="14" type="primary">fabF</name>
    <name evidence="14" type="ORF">RS130_16595</name>
</gene>
<keyword evidence="8" id="KW-0443">Lipid metabolism</keyword>
<evidence type="ECO:0000256" key="12">
    <source>
        <dbReference type="RuleBase" id="RU003694"/>
    </source>
</evidence>
<feature type="domain" description="Ketosynthase family 3 (KS3)" evidence="13">
    <location>
        <begin position="3"/>
        <end position="411"/>
    </location>
</feature>
<dbReference type="EMBL" id="JAWDIO010000002">
    <property type="protein sequence ID" value="MDU0355310.1"/>
    <property type="molecule type" value="Genomic_DNA"/>
</dbReference>
<dbReference type="PANTHER" id="PTHR11712">
    <property type="entry name" value="POLYKETIDE SYNTHASE-RELATED"/>
    <property type="match status" value="1"/>
</dbReference>
<protein>
    <recommendedName>
        <fullName evidence="4 11">3-oxoacyl-[acyl-carrier-protein] synthase 2</fullName>
        <ecNumber evidence="3 11">2.3.1.179</ecNumber>
    </recommendedName>
</protein>
<keyword evidence="10 11" id="KW-0012">Acyltransferase</keyword>
<evidence type="ECO:0000313" key="15">
    <source>
        <dbReference type="Proteomes" id="UP001247805"/>
    </source>
</evidence>
<dbReference type="PROSITE" id="PS00606">
    <property type="entry name" value="KS3_1"/>
    <property type="match status" value="1"/>
</dbReference>
<sequence>MSKRRVVVTGLGMLSPVGNDVNSSWKNILAGKSGIAPITSFDSSNFSTQFAGEVKNFDVSQYIPKKETKKMDRFIQLGIAAGKQALVDSGLVVTEQNASRIGVAIGSGIGGLGLIQENHGRMLEGGPRKISPFFVPSTLTNMVSGFFSIFEGLKGPNLNVVTACTTGAHNIGIAARTIAYGDADAMIAGGAESTVCELGIGGFSAARALSTRNDAPEKASRPWDKDRDGFVLGEGAGVIMLEEHDAAVARGATIYAELVGFGMSGDAYHMTSPPKDGEGAAASMANSINDAGIHPSEVGYVNAHGTSTPAGDVTEVAAVKKVFGDHAQNMLVSSTKSMTGHLLGAAGSVEAIFTILALRDQIAPPTINLDNPGEGCDLDFVANKAKDKQMDYALCNSFGFGGTNGSLLFKKA</sequence>
<dbReference type="GO" id="GO:0004315">
    <property type="term" value="F:3-oxoacyl-[acyl-carrier-protein] synthase activity"/>
    <property type="evidence" value="ECO:0007669"/>
    <property type="project" value="UniProtKB-EC"/>
</dbReference>
<dbReference type="NCBIfam" id="TIGR03150">
    <property type="entry name" value="fabF"/>
    <property type="match status" value="1"/>
</dbReference>
<dbReference type="SUPFAM" id="SSF53901">
    <property type="entry name" value="Thiolase-like"/>
    <property type="match status" value="2"/>
</dbReference>
<name>A0ABU3SZ93_9ALTE</name>
<evidence type="ECO:0000256" key="1">
    <source>
        <dbReference type="ARBA" id="ARBA00005194"/>
    </source>
</evidence>
<dbReference type="InterPro" id="IPR017568">
    <property type="entry name" value="3-oxoacyl-ACP_synth-2"/>
</dbReference>
<keyword evidence="15" id="KW-1185">Reference proteome</keyword>